<dbReference type="OrthoDB" id="22610at10239"/>
<protein>
    <recommendedName>
        <fullName evidence="3">DUF3310 domain-containing protein</fullName>
    </recommendedName>
</protein>
<evidence type="ECO:0000313" key="2">
    <source>
        <dbReference type="Proteomes" id="UP000026981"/>
    </source>
</evidence>
<dbReference type="EMBL" id="KJ535722">
    <property type="protein sequence ID" value="AIA64382.1"/>
    <property type="molecule type" value="Genomic_DNA"/>
</dbReference>
<dbReference type="Pfam" id="PF11753">
    <property type="entry name" value="DUF3310"/>
    <property type="match status" value="1"/>
</dbReference>
<evidence type="ECO:0008006" key="3">
    <source>
        <dbReference type="Google" id="ProtNLM"/>
    </source>
</evidence>
<dbReference type="RefSeq" id="YP_009043024.1">
    <property type="nucleotide sequence ID" value="NC_024360.1"/>
</dbReference>
<accession>A0A060ALF7</accession>
<dbReference type="KEGG" id="vg:19685043"/>
<dbReference type="Proteomes" id="UP000026981">
    <property type="component" value="Segment"/>
</dbReference>
<dbReference type="GeneID" id="19685043"/>
<organism evidence="1 2">
    <name type="scientific">Listeria phage LMSP-25</name>
    <dbReference type="NCBI Taxonomy" id="1486421"/>
    <lineage>
        <taxon>Viruses</taxon>
        <taxon>Duplodnaviria</taxon>
        <taxon>Heunggongvirae</taxon>
        <taxon>Uroviricota</taxon>
        <taxon>Caudoviricetes</taxon>
        <taxon>Herelleviridae</taxon>
        <taxon>Jasinskavirinae</taxon>
        <taxon>Pecentumvirus</taxon>
        <taxon>Pecentumvirus LMSP25</taxon>
    </lineage>
</organism>
<dbReference type="InterPro" id="IPR021739">
    <property type="entry name" value="SaV-like"/>
</dbReference>
<proteinExistence type="predicted"/>
<name>A0A060ALF7_9CAUD</name>
<reference evidence="1 2" key="1">
    <citation type="submission" date="2014-03" db="EMBL/GenBank/DDBJ databases">
        <title>Genome sequencing of lytic Listeria phages.</title>
        <authorList>
            <person name="Woolston J."/>
            <person name="Rajanna C."/>
            <person name="Abuladze T."/>
            <person name="Li M."/>
            <person name="Anderson B."/>
            <person name="Sulakvelidze A."/>
        </authorList>
    </citation>
    <scope>NUCLEOTIDE SEQUENCE [LARGE SCALE GENOMIC DNA]</scope>
    <source>
        <strain evidence="1">LMSP-25</strain>
    </source>
</reference>
<evidence type="ECO:0000313" key="1">
    <source>
        <dbReference type="EMBL" id="AIA64382.1"/>
    </source>
</evidence>
<sequence>MKVTQLETFNDFIGYMVKKSSEGWKWENKAPLVPVSFERWETERDQTFIAKHNYRDKLLYTVRVEDLDQTPTIVPYKADADWVGSLDPKEYEWETMKPKKVPIIRPCTATVEELERDWKTSTKEFDEVNNPSHYTSGGIEPIKYIQSHKMNYEKGNVIKYITRAGKKKGQSEIKDLKKAMRYIGLLIEDIEKSENN</sequence>
<keyword evidence="2" id="KW-1185">Reference proteome</keyword>